<gene>
    <name evidence="1" type="ORF">Acife_3121</name>
</gene>
<dbReference type="AlphaFoldDB" id="G0JL76"/>
<name>G0JL76_9PROT</name>
<dbReference type="STRING" id="743299.Acife_3121"/>
<dbReference type="EMBL" id="CP002985">
    <property type="protein sequence ID" value="AEM49191.1"/>
    <property type="molecule type" value="Genomic_DNA"/>
</dbReference>
<dbReference type="KEGG" id="afi:Acife_3121"/>
<organism evidence="1 2">
    <name type="scientific">Acidithiobacillus ferrivorans SS3</name>
    <dbReference type="NCBI Taxonomy" id="743299"/>
    <lineage>
        <taxon>Bacteria</taxon>
        <taxon>Pseudomonadati</taxon>
        <taxon>Pseudomonadota</taxon>
        <taxon>Acidithiobacillia</taxon>
        <taxon>Acidithiobacillales</taxon>
        <taxon>Acidithiobacillaceae</taxon>
        <taxon>Acidithiobacillus</taxon>
    </lineage>
</organism>
<dbReference type="HOGENOM" id="CLU_3338950_0_0_6"/>
<reference evidence="1 2" key="1">
    <citation type="journal article" date="2011" name="J. Bacteriol.">
        <title>Draft genome of the psychrotolerant acidophile Acidithiobacillus ferrivorans SS3.</title>
        <authorList>
            <person name="Liljeqvist M."/>
            <person name="Valdes J."/>
            <person name="Holmes D.S."/>
            <person name="Dopson M."/>
        </authorList>
    </citation>
    <scope>NUCLEOTIDE SEQUENCE [LARGE SCALE GENOMIC DNA]</scope>
    <source>
        <strain evidence="1 2">SS3</strain>
    </source>
</reference>
<accession>G0JL76</accession>
<sequence>MESAICLTQESKTLWKKDKIIGQKRPLKLQEANAVGC</sequence>
<dbReference type="Proteomes" id="UP000009220">
    <property type="component" value="Chromosome"/>
</dbReference>
<evidence type="ECO:0000313" key="1">
    <source>
        <dbReference type="EMBL" id="AEM49191.1"/>
    </source>
</evidence>
<evidence type="ECO:0000313" key="2">
    <source>
        <dbReference type="Proteomes" id="UP000009220"/>
    </source>
</evidence>
<proteinExistence type="predicted"/>
<protein>
    <submittedName>
        <fullName evidence="1">Uncharacterized protein</fullName>
    </submittedName>
</protein>